<evidence type="ECO:0000313" key="2">
    <source>
        <dbReference type="Proteomes" id="UP001589609"/>
    </source>
</evidence>
<keyword evidence="2" id="KW-1185">Reference proteome</keyword>
<accession>A0ABV5WFH8</accession>
<dbReference type="EMBL" id="JBHMAF010000060">
    <property type="protein sequence ID" value="MFB9759127.1"/>
    <property type="molecule type" value="Genomic_DNA"/>
</dbReference>
<reference evidence="1 2" key="1">
    <citation type="submission" date="2024-09" db="EMBL/GenBank/DDBJ databases">
        <authorList>
            <person name="Sun Q."/>
            <person name="Mori K."/>
        </authorList>
    </citation>
    <scope>NUCLEOTIDE SEQUENCE [LARGE SCALE GENOMIC DNA]</scope>
    <source>
        <strain evidence="1 2">JCM 11201</strain>
    </source>
</reference>
<gene>
    <name evidence="1" type="ORF">ACFFMS_11770</name>
</gene>
<sequence>MHNPTLNELMKLIGDLQIEIEYAKACKGEAQKKLLNRLGLDKLEEVHWKTYEEGLESALTTVNNLLKPTEQELQTIENARK</sequence>
<evidence type="ECO:0000313" key="1">
    <source>
        <dbReference type="EMBL" id="MFB9759127.1"/>
    </source>
</evidence>
<dbReference type="RefSeq" id="WP_379949424.1">
    <property type="nucleotide sequence ID" value="NZ_JBHMAF010000060.1"/>
</dbReference>
<proteinExistence type="predicted"/>
<dbReference type="Proteomes" id="UP001589609">
    <property type="component" value="Unassembled WGS sequence"/>
</dbReference>
<name>A0ABV5WFH8_9BACI</name>
<comment type="caution">
    <text evidence="1">The sequence shown here is derived from an EMBL/GenBank/DDBJ whole genome shotgun (WGS) entry which is preliminary data.</text>
</comment>
<protein>
    <submittedName>
        <fullName evidence="1">Uncharacterized protein</fullName>
    </submittedName>
</protein>
<organism evidence="1 2">
    <name type="scientific">Ectobacillus funiculus</name>
    <dbReference type="NCBI Taxonomy" id="137993"/>
    <lineage>
        <taxon>Bacteria</taxon>
        <taxon>Bacillati</taxon>
        <taxon>Bacillota</taxon>
        <taxon>Bacilli</taxon>
        <taxon>Bacillales</taxon>
        <taxon>Bacillaceae</taxon>
        <taxon>Ectobacillus</taxon>
    </lineage>
</organism>